<dbReference type="SMART" id="SM00984">
    <property type="entry name" value="UDPG_MGDP_dh_C"/>
    <property type="match status" value="1"/>
</dbReference>
<keyword evidence="3" id="KW-0520">NAD</keyword>
<comment type="similarity">
    <text evidence="1 4">Belongs to the UDP-glucose/GDP-mannose dehydrogenase family.</text>
</comment>
<evidence type="ECO:0000256" key="1">
    <source>
        <dbReference type="ARBA" id="ARBA00006601"/>
    </source>
</evidence>
<dbReference type="NCBIfam" id="TIGR03026">
    <property type="entry name" value="NDP-sugDHase"/>
    <property type="match status" value="1"/>
</dbReference>
<organism evidence="6 7">
    <name type="scientific">Candidatus Bilophila faecipullorum</name>
    <dbReference type="NCBI Taxonomy" id="2838482"/>
    <lineage>
        <taxon>Bacteria</taxon>
        <taxon>Pseudomonadati</taxon>
        <taxon>Thermodesulfobacteriota</taxon>
        <taxon>Desulfovibrionia</taxon>
        <taxon>Desulfovibrionales</taxon>
        <taxon>Desulfovibrionaceae</taxon>
        <taxon>Bilophila</taxon>
    </lineage>
</organism>
<evidence type="ECO:0000256" key="3">
    <source>
        <dbReference type="ARBA" id="ARBA00023027"/>
    </source>
</evidence>
<proteinExistence type="inferred from homology"/>
<dbReference type="GO" id="GO:0016628">
    <property type="term" value="F:oxidoreductase activity, acting on the CH-CH group of donors, NAD or NADP as acceptor"/>
    <property type="evidence" value="ECO:0007669"/>
    <property type="project" value="InterPro"/>
</dbReference>
<accession>A0A9D1R194</accession>
<dbReference type="GO" id="GO:0051287">
    <property type="term" value="F:NAD binding"/>
    <property type="evidence" value="ECO:0007669"/>
    <property type="project" value="InterPro"/>
</dbReference>
<dbReference type="InterPro" id="IPR008927">
    <property type="entry name" value="6-PGluconate_DH-like_C_sf"/>
</dbReference>
<dbReference type="Gene3D" id="3.40.50.720">
    <property type="entry name" value="NAD(P)-binding Rossmann-like Domain"/>
    <property type="match status" value="2"/>
</dbReference>
<dbReference type="GO" id="GO:0016616">
    <property type="term" value="F:oxidoreductase activity, acting on the CH-OH group of donors, NAD or NADP as acceptor"/>
    <property type="evidence" value="ECO:0007669"/>
    <property type="project" value="InterPro"/>
</dbReference>
<keyword evidence="2" id="KW-0560">Oxidoreductase</keyword>
<evidence type="ECO:0000256" key="2">
    <source>
        <dbReference type="ARBA" id="ARBA00023002"/>
    </source>
</evidence>
<dbReference type="Pfam" id="PF03721">
    <property type="entry name" value="UDPG_MGDP_dh_N"/>
    <property type="match status" value="1"/>
</dbReference>
<dbReference type="GO" id="GO:0000271">
    <property type="term" value="P:polysaccharide biosynthetic process"/>
    <property type="evidence" value="ECO:0007669"/>
    <property type="project" value="InterPro"/>
</dbReference>
<dbReference type="PANTHER" id="PTHR43491:SF2">
    <property type="entry name" value="UDP-N-ACETYL-D-MANNOSAMINE DEHYDROGENASE"/>
    <property type="match status" value="1"/>
</dbReference>
<dbReference type="Proteomes" id="UP000824264">
    <property type="component" value="Unassembled WGS sequence"/>
</dbReference>
<dbReference type="SUPFAM" id="SSF52413">
    <property type="entry name" value="UDP-glucose/GDP-mannose dehydrogenase C-terminal domain"/>
    <property type="match status" value="1"/>
</dbReference>
<dbReference type="AlphaFoldDB" id="A0A9D1R194"/>
<dbReference type="InterPro" id="IPR036220">
    <property type="entry name" value="UDP-Glc/GDP-Man_DH_C_sf"/>
</dbReference>
<evidence type="ECO:0000259" key="5">
    <source>
        <dbReference type="SMART" id="SM00984"/>
    </source>
</evidence>
<protein>
    <submittedName>
        <fullName evidence="6">Nucleotide sugar dehydrogenase</fullName>
    </submittedName>
</protein>
<gene>
    <name evidence="6" type="ORF">H9874_03780</name>
</gene>
<dbReference type="InterPro" id="IPR014026">
    <property type="entry name" value="UDP-Glc/GDP-Man_DH_dimer"/>
</dbReference>
<dbReference type="SUPFAM" id="SSF48179">
    <property type="entry name" value="6-phosphogluconate dehydrogenase C-terminal domain-like"/>
    <property type="match status" value="1"/>
</dbReference>
<dbReference type="Pfam" id="PF03720">
    <property type="entry name" value="UDPG_MGDP_dh_C"/>
    <property type="match status" value="1"/>
</dbReference>
<dbReference type="InterPro" id="IPR028359">
    <property type="entry name" value="UDP_ManNAc/GlcNAc_DH"/>
</dbReference>
<dbReference type="PIRSF" id="PIRSF500136">
    <property type="entry name" value="UDP_ManNAc_DH"/>
    <property type="match status" value="1"/>
</dbReference>
<feature type="domain" description="UDP-glucose/GDP-mannose dehydrogenase C-terminal" evidence="5">
    <location>
        <begin position="325"/>
        <end position="430"/>
    </location>
</feature>
<dbReference type="InterPro" id="IPR014027">
    <property type="entry name" value="UDP-Glc/GDP-Man_DH_C"/>
</dbReference>
<reference evidence="6" key="2">
    <citation type="submission" date="2021-04" db="EMBL/GenBank/DDBJ databases">
        <authorList>
            <person name="Gilroy R."/>
        </authorList>
    </citation>
    <scope>NUCLEOTIDE SEQUENCE</scope>
    <source>
        <strain evidence="6">ChiSxjej5B17-1746</strain>
    </source>
</reference>
<evidence type="ECO:0000256" key="4">
    <source>
        <dbReference type="PIRNR" id="PIRNR000124"/>
    </source>
</evidence>
<dbReference type="SUPFAM" id="SSF51735">
    <property type="entry name" value="NAD(P)-binding Rossmann-fold domains"/>
    <property type="match status" value="1"/>
</dbReference>
<name>A0A9D1R194_9BACT</name>
<reference evidence="6" key="1">
    <citation type="journal article" date="2021" name="PeerJ">
        <title>Extensive microbial diversity within the chicken gut microbiome revealed by metagenomics and culture.</title>
        <authorList>
            <person name="Gilroy R."/>
            <person name="Ravi A."/>
            <person name="Getino M."/>
            <person name="Pursley I."/>
            <person name="Horton D.L."/>
            <person name="Alikhan N.F."/>
            <person name="Baker D."/>
            <person name="Gharbi K."/>
            <person name="Hall N."/>
            <person name="Watson M."/>
            <person name="Adriaenssens E.M."/>
            <person name="Foster-Nyarko E."/>
            <person name="Jarju S."/>
            <person name="Secka A."/>
            <person name="Antonio M."/>
            <person name="Oren A."/>
            <person name="Chaudhuri R.R."/>
            <person name="La Ragione R."/>
            <person name="Hildebrand F."/>
            <person name="Pallen M.J."/>
        </authorList>
    </citation>
    <scope>NUCLEOTIDE SEQUENCE</scope>
    <source>
        <strain evidence="6">ChiSxjej5B17-1746</strain>
    </source>
</reference>
<evidence type="ECO:0000313" key="7">
    <source>
        <dbReference type="Proteomes" id="UP000824264"/>
    </source>
</evidence>
<sequence>MSVLPSFDSFREGRSTVAVVGLGYVGLPLAVAFARHFKVIGFDVNEARVESLRAGTDRTGEIDAHVLGASTVRFTSDPASLREAQVIIVAVPTPIDAHRNPDLSPVEKASRTVGRHLAAGSVVVYESTVYPGVTEEVCVPLLEAESGLRCGADFSVGYSPERINPGDRVHTLETVTKIVSGSDEPTLDLLAALYGTVVRAGVHRAPSIKVAEAAKVIENTQRDLNIALMNELSVIFDRIGIDTLDVLEAAGTKWNFLPFRPGLVGGHCIGVDPYYLTFKAEELGCHPQVILAGRRINDGMGKHVAETCVKLLIRQGRLVNAARVGILGFTFKENVPDLRNTRVIDVVRELEEYGVEVLVHDPLADAEEARREYGLVFTPLDALRNVDALILTVPHRRYTDEGVLDLSALRDRFSTPERALLLDVKGYFSPSDVRQEGMAYWRL</sequence>
<dbReference type="InterPro" id="IPR017476">
    <property type="entry name" value="UDP-Glc/GDP-Man"/>
</dbReference>
<comment type="caution">
    <text evidence="6">The sequence shown here is derived from an EMBL/GenBank/DDBJ whole genome shotgun (WGS) entry which is preliminary data.</text>
</comment>
<dbReference type="PIRSF" id="PIRSF000124">
    <property type="entry name" value="UDPglc_GDPman_dh"/>
    <property type="match status" value="1"/>
</dbReference>
<dbReference type="Pfam" id="PF00984">
    <property type="entry name" value="UDPG_MGDP_dh"/>
    <property type="match status" value="1"/>
</dbReference>
<evidence type="ECO:0000313" key="6">
    <source>
        <dbReference type="EMBL" id="HIW78247.1"/>
    </source>
</evidence>
<dbReference type="InterPro" id="IPR001732">
    <property type="entry name" value="UDP-Glc/GDP-Man_DH_N"/>
</dbReference>
<dbReference type="PANTHER" id="PTHR43491">
    <property type="entry name" value="UDP-N-ACETYL-D-MANNOSAMINE DEHYDROGENASE"/>
    <property type="match status" value="1"/>
</dbReference>
<dbReference type="InterPro" id="IPR036291">
    <property type="entry name" value="NAD(P)-bd_dom_sf"/>
</dbReference>
<dbReference type="EMBL" id="DXGI01000133">
    <property type="protein sequence ID" value="HIW78247.1"/>
    <property type="molecule type" value="Genomic_DNA"/>
</dbReference>